<dbReference type="HOGENOM" id="CLU_285301_0_0_1"/>
<dbReference type="EMBL" id="AKIJ01000002">
    <property type="protein sequence ID" value="KFG26732.1"/>
    <property type="molecule type" value="Genomic_DNA"/>
</dbReference>
<evidence type="ECO:0000313" key="3">
    <source>
        <dbReference type="Proteomes" id="UP000054524"/>
    </source>
</evidence>
<accession>A0A086J3L4</accession>
<dbReference type="AlphaFoldDB" id="A0A086J3L4"/>
<comment type="caution">
    <text evidence="2">The sequence shown here is derived from an EMBL/GenBank/DDBJ whole genome shotgun (WGS) entry which is preliminary data.</text>
</comment>
<dbReference type="InterPro" id="IPR019442">
    <property type="entry name" value="THADA/TRM732_DUF2428"/>
</dbReference>
<dbReference type="RefSeq" id="XP_052905287.1">
    <property type="nucleotide sequence ID" value="XM_053048527.1"/>
</dbReference>
<sequence length="1086" mass="124196">MTEAVARRDISSLKELCKGHLKTRILETASLDEKLYGGHVYYTACSAECKNADTSCSSEVEDVNEMGTAGINYLALLKGSITNENEEWHQLPRIIKEVHSLKTTHELRVGYETLLLIAKQMKKVSSLGVAENEAGQTENTPACFLKENENNLVVLLNSTMGNSHFVIRNIIKNIMKELVSFSKEPCILSNENWSSHTRTEIALAMKTITLTASVSDIEQLNNKKSGDKIAKLLLLSDHAQYAPLLSGVDLTCVGSRNIRMLASRLPDVERKGVYDILCRLNSVNCVFFSDAQTVHSEEMHCKCFSVKNENVRVEYFESLMKDQSAVEDRLDLIVQYLMHNQILTSKENQKRLRQLFQTLVRVIRHKVVTKHKYVVENKLVDAKNERSMGYFRQIIQIVLAMAHGTNYCRLLQGLNYLKILTETKDVQEYIPESKLREILFKALAETHKEIREIAVLFKMDICVEQVERILECSNNNELHGMALLLAANITELNKEKVTAIFKSALERMRSNKGSPTIYKEIHVLWSIFNSLPEDRLFLEGNRLNPVHVVETKKRKAFGVSEIDIAQTYKIDIPYKIREIYAELILPIFRKSLKVLQTREIYLSENTEEPHGEKPESTEISHSADYLQNWYTVRECIMFITVYAITSRDKGCLDLLTNALLTVGGHLGVIMTASDAIKSILLYYDSPEETLAYAKNVLNLVITKDLKNIRRDGGIPYVFKALSASECNSKSKLATHYIMKEAIQRSFSLIENRWMFKPVRENSELTFTEDLGISGLQVSKASLDATPEVSNEKYLIHYLNILKSISSDGIFKYDMRVYEPSLFLLSALLMSHRAWKVRNTSLMLYTTLIKKMCKEALNTQEDARYSKISVNQTSKKVLCDCLEYFNMSNDQNGIFSCLVFFSRINEISERERELLKSIRCTSLCKRTRKKIDQILYKTPDQEDNLILSSHKLVPAHVKDTMARVSLNNSENRKEFNALQKCAGISNECMSLESELLEVIGSEDDNVREWAVSQYTPDHSYEYALHKLIRTAKCKACLHKRISYTNNSTECIAGTEQFPSERLNMFRDIPYELFLLQGNQKSTAYAEI</sequence>
<dbReference type="GeneID" id="77675859"/>
<dbReference type="InterPro" id="IPR016024">
    <property type="entry name" value="ARM-type_fold"/>
</dbReference>
<evidence type="ECO:0000313" key="2">
    <source>
        <dbReference type="EMBL" id="KFG26732.1"/>
    </source>
</evidence>
<dbReference type="SUPFAM" id="SSF48371">
    <property type="entry name" value="ARM repeat"/>
    <property type="match status" value="1"/>
</dbReference>
<dbReference type="Pfam" id="PF10350">
    <property type="entry name" value="DUF2428"/>
    <property type="match status" value="1"/>
</dbReference>
<reference evidence="2 3" key="1">
    <citation type="journal article" date="2014" name="Genome Announc.">
        <title>Genome Sequence of the Microsporidian Species Nematocida sp1 Strain ERTm6 (ATCC PRA-372).</title>
        <authorList>
            <person name="Bakowski M.A."/>
            <person name="Priest M."/>
            <person name="Young S."/>
            <person name="Cuomo C.A."/>
            <person name="Troemel E.R."/>
        </authorList>
    </citation>
    <scope>NUCLEOTIDE SEQUENCE [LARGE SCALE GENOMIC DNA]</scope>
    <source>
        <strain evidence="2 3">ERTm6</strain>
    </source>
</reference>
<organism evidence="2 3">
    <name type="scientific">Nematocida ausubeli (strain ATCC PRA-371 / ERTm2)</name>
    <name type="common">Nematode killer fungus</name>
    <dbReference type="NCBI Taxonomy" id="1913371"/>
    <lineage>
        <taxon>Eukaryota</taxon>
        <taxon>Fungi</taxon>
        <taxon>Fungi incertae sedis</taxon>
        <taxon>Microsporidia</taxon>
        <taxon>Nematocida</taxon>
    </lineage>
</organism>
<protein>
    <recommendedName>
        <fullName evidence="1">DUF2428 domain-containing protein</fullName>
    </recommendedName>
</protein>
<evidence type="ECO:0000259" key="1">
    <source>
        <dbReference type="Pfam" id="PF10350"/>
    </source>
</evidence>
<proteinExistence type="predicted"/>
<feature type="domain" description="DUF2428" evidence="1">
    <location>
        <begin position="651"/>
        <end position="834"/>
    </location>
</feature>
<keyword evidence="3" id="KW-1185">Reference proteome</keyword>
<gene>
    <name evidence="2" type="ORF">NESG_00886</name>
</gene>
<dbReference type="Proteomes" id="UP000054524">
    <property type="component" value="Unassembled WGS sequence"/>
</dbReference>
<name>A0A086J3L4_NEMA1</name>